<keyword evidence="2" id="KW-1185">Reference proteome</keyword>
<evidence type="ECO:0000313" key="2">
    <source>
        <dbReference type="Proteomes" id="UP000190188"/>
    </source>
</evidence>
<evidence type="ECO:0000313" key="1">
    <source>
        <dbReference type="EMBL" id="OPA78409.1"/>
    </source>
</evidence>
<dbReference type="STRING" id="1324314.BVG16_11035"/>
<dbReference type="InterPro" id="IPR022477">
    <property type="entry name" value="Spore_YqfC"/>
</dbReference>
<organism evidence="1 2">
    <name type="scientific">Paenibacillus selenitireducens</name>
    <dbReference type="NCBI Taxonomy" id="1324314"/>
    <lineage>
        <taxon>Bacteria</taxon>
        <taxon>Bacillati</taxon>
        <taxon>Bacillota</taxon>
        <taxon>Bacilli</taxon>
        <taxon>Bacillales</taxon>
        <taxon>Paenibacillaceae</taxon>
        <taxon>Paenibacillus</taxon>
    </lineage>
</organism>
<protein>
    <submittedName>
        <fullName evidence="1">Sporulation protein YqfC</fullName>
    </submittedName>
</protein>
<dbReference type="NCBIfam" id="TIGR02856">
    <property type="entry name" value="spore_yqfC"/>
    <property type="match status" value="1"/>
</dbReference>
<dbReference type="RefSeq" id="WP_078498681.1">
    <property type="nucleotide sequence ID" value="NZ_MSZX01000004.1"/>
</dbReference>
<dbReference type="AlphaFoldDB" id="A0A1T2XEV1"/>
<comment type="caution">
    <text evidence="1">The sequence shown here is derived from an EMBL/GenBank/DDBJ whole genome shotgun (WGS) entry which is preliminary data.</text>
</comment>
<sequence length="97" mass="11268">MRRFARKIRKMTTEMLDLPQDVVFDLPRVTMMGDVQVHIENHRGVRHFSDDRLRLSVSTGEIELTGSDLIIRAIWPDEVIVEGKITGIQYMRTGESR</sequence>
<proteinExistence type="predicted"/>
<name>A0A1T2XEV1_9BACL</name>
<gene>
    <name evidence="1" type="ORF">BVG16_11035</name>
</gene>
<accession>A0A1T2XEV1</accession>
<dbReference type="Pfam" id="PF07873">
    <property type="entry name" value="YabP"/>
    <property type="match status" value="1"/>
</dbReference>
<dbReference type="OrthoDB" id="2989236at2"/>
<dbReference type="Proteomes" id="UP000190188">
    <property type="component" value="Unassembled WGS sequence"/>
</dbReference>
<dbReference type="EMBL" id="MSZX01000004">
    <property type="protein sequence ID" value="OPA78409.1"/>
    <property type="molecule type" value="Genomic_DNA"/>
</dbReference>
<dbReference type="InterPro" id="IPR022476">
    <property type="entry name" value="Spore_YabP/YqfC"/>
</dbReference>
<reference evidence="1 2" key="1">
    <citation type="submission" date="2017-01" db="EMBL/GenBank/DDBJ databases">
        <title>Genome analysis of Paenibacillus selenitrireducens ES3-24.</title>
        <authorList>
            <person name="Xu D."/>
            <person name="Yao R."/>
            <person name="Zheng S."/>
        </authorList>
    </citation>
    <scope>NUCLEOTIDE SEQUENCE [LARGE SCALE GENOMIC DNA]</scope>
    <source>
        <strain evidence="1 2">ES3-24</strain>
    </source>
</reference>